<accession>A0AAW0E662</accession>
<name>A0AAW0E662_9AGAR</name>
<evidence type="ECO:0000313" key="3">
    <source>
        <dbReference type="EMBL" id="KAK7058413.1"/>
    </source>
</evidence>
<comment type="caution">
    <text evidence="3">The sequence shown here is derived from an EMBL/GenBank/DDBJ whole genome shotgun (WGS) entry which is preliminary data.</text>
</comment>
<dbReference type="Gene3D" id="2.60.40.640">
    <property type="match status" value="1"/>
</dbReference>
<gene>
    <name evidence="3" type="ORF">VNI00_002047</name>
</gene>
<proteinExistence type="predicted"/>
<keyword evidence="4" id="KW-1185">Reference proteome</keyword>
<dbReference type="GO" id="GO:0005737">
    <property type="term" value="C:cytoplasm"/>
    <property type="evidence" value="ECO:0007669"/>
    <property type="project" value="TreeGrafter"/>
</dbReference>
<feature type="domain" description="Arrestin C-terminal-like" evidence="2">
    <location>
        <begin position="253"/>
        <end position="403"/>
    </location>
</feature>
<evidence type="ECO:0000259" key="2">
    <source>
        <dbReference type="SMART" id="SM01017"/>
    </source>
</evidence>
<dbReference type="InterPro" id="IPR011022">
    <property type="entry name" value="Arrestin_C-like"/>
</dbReference>
<evidence type="ECO:0000256" key="1">
    <source>
        <dbReference type="SAM" id="MobiDB-lite"/>
    </source>
</evidence>
<evidence type="ECO:0000313" key="4">
    <source>
        <dbReference type="Proteomes" id="UP001383192"/>
    </source>
</evidence>
<dbReference type="PANTHER" id="PTHR11188:SF17">
    <property type="entry name" value="FI21816P1"/>
    <property type="match status" value="1"/>
</dbReference>
<feature type="region of interest" description="Disordered" evidence="1">
    <location>
        <begin position="541"/>
        <end position="611"/>
    </location>
</feature>
<sequence>MTMFDDNPLDGKSALSRHGTLLSSGASPARNAAELKVALGNAHSRLKPGASLLQDDSRFDSPTDTTVLEQAKSRARVEVDLILERYVCCQGGYVNGVVKLRIRKRSKDEGMVMVSGGKIRVIGFESIQNEAHRHLFYQQSAPLLDIAPNSASLLDSIPDNEGFCEAKDGIYAFPFSMFLPPAGQFGNAKGVITPHGGAAVRSIKVKERETDKRSIAHFYRDCEVWPRLNPSSVLSPSREPVQATSSKSLFMGGNGQVTLVAAMHRRYWVAGQQCPVKVKITNHSKKTIKSVTLTLVRSTTIFKAADSDESYHEPTPVHKPVAESTLEMGHRGARGHASAKGWWTGVDSDETLEFSHLLLIPSDALSIEKSQLVQVEYTLRVGVSAGPLASDLHVTLPITIINFFSIDPPPTFPTLHENLMSLDSDYREFLYAPLICPPSARQSLEYDRTGSEDAVLPEEDQIAYQAGEDLEDEQPILGDFPSPEDDDDFVQRTLAHMAVDAKYAEHGRRFSDLYYASVQDGLADIGRNALETHSETLTIDVERADSYEDTEESLVSPHSRESSARSSHYGTPTQRHSRHSTFSQRVQQKLEESKALGHTNEERTETVTAEKRTEVVRRTPSIASTRLSIETSSSGYASDTLRTRSSTMGSYFRPRNEIPDEIEHFEEDYMQSPIEDDILRSSQTVPDLYEQQRLGSRTFGPRPRLKSTVVTRPHSDASSGSASEDDGTETPYTTPSDSPLEEKGNTGPLAQRVAQLEYEHYVAQFHHVPPSPSHSSLITRPGRTRAHTMSALPNPRAELVGLRANTSDYPMKGELPTASGSVRDRIRQLEERTRAAERVVEASGPL</sequence>
<dbReference type="PANTHER" id="PTHR11188">
    <property type="entry name" value="ARRESTIN DOMAIN CONTAINING PROTEIN"/>
    <property type="match status" value="1"/>
</dbReference>
<dbReference type="Proteomes" id="UP001383192">
    <property type="component" value="Unassembled WGS sequence"/>
</dbReference>
<feature type="region of interest" description="Disordered" evidence="1">
    <location>
        <begin position="691"/>
        <end position="746"/>
    </location>
</feature>
<dbReference type="InterPro" id="IPR050357">
    <property type="entry name" value="Arrestin_domain-protein"/>
</dbReference>
<dbReference type="InterPro" id="IPR014752">
    <property type="entry name" value="Arrestin-like_C"/>
</dbReference>
<protein>
    <recommendedName>
        <fullName evidence="2">Arrestin C-terminal-like domain-containing protein</fullName>
    </recommendedName>
</protein>
<feature type="compositionally biased region" description="Basic and acidic residues" evidence="1">
    <location>
        <begin position="588"/>
        <end position="611"/>
    </location>
</feature>
<feature type="compositionally biased region" description="Polar residues" evidence="1">
    <location>
        <begin position="569"/>
        <end position="587"/>
    </location>
</feature>
<organism evidence="3 4">
    <name type="scientific">Paramarasmius palmivorus</name>
    <dbReference type="NCBI Taxonomy" id="297713"/>
    <lineage>
        <taxon>Eukaryota</taxon>
        <taxon>Fungi</taxon>
        <taxon>Dikarya</taxon>
        <taxon>Basidiomycota</taxon>
        <taxon>Agaricomycotina</taxon>
        <taxon>Agaricomycetes</taxon>
        <taxon>Agaricomycetidae</taxon>
        <taxon>Agaricales</taxon>
        <taxon>Marasmiineae</taxon>
        <taxon>Marasmiaceae</taxon>
        <taxon>Paramarasmius</taxon>
    </lineage>
</organism>
<dbReference type="EMBL" id="JAYKXP010000005">
    <property type="protein sequence ID" value="KAK7058413.1"/>
    <property type="molecule type" value="Genomic_DNA"/>
</dbReference>
<dbReference type="Pfam" id="PF02752">
    <property type="entry name" value="Arrestin_C"/>
    <property type="match status" value="1"/>
</dbReference>
<dbReference type="GO" id="GO:0015031">
    <property type="term" value="P:protein transport"/>
    <property type="evidence" value="ECO:0007669"/>
    <property type="project" value="TreeGrafter"/>
</dbReference>
<reference evidence="3 4" key="1">
    <citation type="submission" date="2024-01" db="EMBL/GenBank/DDBJ databases">
        <title>A draft genome for a cacao thread blight-causing isolate of Paramarasmius palmivorus.</title>
        <authorList>
            <person name="Baruah I.K."/>
            <person name="Bukari Y."/>
            <person name="Amoako-Attah I."/>
            <person name="Meinhardt L.W."/>
            <person name="Bailey B.A."/>
            <person name="Cohen S.P."/>
        </authorList>
    </citation>
    <scope>NUCLEOTIDE SEQUENCE [LARGE SCALE GENOMIC DNA]</scope>
    <source>
        <strain evidence="3 4">GH-12</strain>
    </source>
</reference>
<dbReference type="SMART" id="SM01017">
    <property type="entry name" value="Arrestin_C"/>
    <property type="match status" value="1"/>
</dbReference>
<dbReference type="SUPFAM" id="SSF81296">
    <property type="entry name" value="E set domains"/>
    <property type="match status" value="1"/>
</dbReference>
<dbReference type="InterPro" id="IPR014756">
    <property type="entry name" value="Ig_E-set"/>
</dbReference>
<dbReference type="AlphaFoldDB" id="A0AAW0E662"/>